<keyword evidence="1" id="KW-0812">Transmembrane</keyword>
<sequence length="124" mass="14059">MHQGLGSMSNSEIDARNIHGHLVKSSRWSAAGAILFSVSLGVVAVLYLQQQSNPEATHKIFDPATDPVFMFQIMLVFYCVMVLILTVRAIQLSGLARKIQAMLDKQQFAEIEREFHKYRPRRRG</sequence>
<feature type="transmembrane region" description="Helical" evidence="1">
    <location>
        <begin position="68"/>
        <end position="90"/>
    </location>
</feature>
<protein>
    <submittedName>
        <fullName evidence="2">Uncharacterized protein</fullName>
    </submittedName>
</protein>
<keyword evidence="3" id="KW-1185">Reference proteome</keyword>
<dbReference type="RefSeq" id="WP_146888842.1">
    <property type="nucleotide sequence ID" value="NZ_BJXB01000027.1"/>
</dbReference>
<dbReference type="Proteomes" id="UP000321306">
    <property type="component" value="Unassembled WGS sequence"/>
</dbReference>
<proteinExistence type="predicted"/>
<keyword evidence="1" id="KW-0472">Membrane</keyword>
<accession>A0A511N868</accession>
<reference evidence="2 3" key="1">
    <citation type="submission" date="2019-07" db="EMBL/GenBank/DDBJ databases">
        <title>Whole genome shotgun sequence of Deinococcus cellulosilyticus NBRC 106333.</title>
        <authorList>
            <person name="Hosoyama A."/>
            <person name="Uohara A."/>
            <person name="Ohji S."/>
            <person name="Ichikawa N."/>
        </authorList>
    </citation>
    <scope>NUCLEOTIDE SEQUENCE [LARGE SCALE GENOMIC DNA]</scope>
    <source>
        <strain evidence="2 3">NBRC 106333</strain>
    </source>
</reference>
<evidence type="ECO:0000313" key="2">
    <source>
        <dbReference type="EMBL" id="GEM49032.1"/>
    </source>
</evidence>
<dbReference type="EMBL" id="BJXB01000027">
    <property type="protein sequence ID" value="GEM49032.1"/>
    <property type="molecule type" value="Genomic_DNA"/>
</dbReference>
<feature type="transmembrane region" description="Helical" evidence="1">
    <location>
        <begin position="28"/>
        <end position="48"/>
    </location>
</feature>
<evidence type="ECO:0000256" key="1">
    <source>
        <dbReference type="SAM" id="Phobius"/>
    </source>
</evidence>
<keyword evidence="1" id="KW-1133">Transmembrane helix</keyword>
<dbReference type="AlphaFoldDB" id="A0A511N868"/>
<organism evidence="2 3">
    <name type="scientific">Deinococcus cellulosilyticus (strain DSM 18568 / NBRC 106333 / KACC 11606 / 5516J-15)</name>
    <dbReference type="NCBI Taxonomy" id="1223518"/>
    <lineage>
        <taxon>Bacteria</taxon>
        <taxon>Thermotogati</taxon>
        <taxon>Deinococcota</taxon>
        <taxon>Deinococci</taxon>
        <taxon>Deinococcales</taxon>
        <taxon>Deinococcaceae</taxon>
        <taxon>Deinococcus</taxon>
    </lineage>
</organism>
<name>A0A511N868_DEIC1</name>
<evidence type="ECO:0000313" key="3">
    <source>
        <dbReference type="Proteomes" id="UP000321306"/>
    </source>
</evidence>
<gene>
    <name evidence="2" type="ORF">DC3_46670</name>
</gene>
<comment type="caution">
    <text evidence="2">The sequence shown here is derived from an EMBL/GenBank/DDBJ whole genome shotgun (WGS) entry which is preliminary data.</text>
</comment>